<protein>
    <recommendedName>
        <fullName evidence="3">Nucleotide-diphospho-sugar transferase domain-containing protein</fullName>
    </recommendedName>
</protein>
<evidence type="ECO:0008006" key="3">
    <source>
        <dbReference type="Google" id="ProtNLM"/>
    </source>
</evidence>
<dbReference type="GeneID" id="73726244"/>
<dbReference type="RefSeq" id="YP_007006017.1">
    <property type="nucleotide sequence ID" value="NC_019516.2"/>
</dbReference>
<accession>H6WG59</accession>
<proteinExistence type="predicted"/>
<dbReference type="Proteomes" id="UP000007178">
    <property type="component" value="Segment"/>
</dbReference>
<evidence type="ECO:0000313" key="1">
    <source>
        <dbReference type="EMBL" id="AEZ65605.1"/>
    </source>
</evidence>
<name>H6WG59_9CAUD</name>
<dbReference type="SUPFAM" id="SSF53448">
    <property type="entry name" value="Nucleotide-diphospho-sugar transferases"/>
    <property type="match status" value="1"/>
</dbReference>
<dbReference type="KEGG" id="vg:73726244"/>
<dbReference type="OrthoDB" id="7257at10239"/>
<dbReference type="EMBL" id="JQ245707">
    <property type="protein sequence ID" value="AEZ65605.1"/>
    <property type="molecule type" value="Genomic_DNA"/>
</dbReference>
<organism evidence="1 2">
    <name type="scientific">Cyanophage S-TIM5</name>
    <dbReference type="NCBI Taxonomy" id="1137745"/>
    <lineage>
        <taxon>Viruses</taxon>
        <taxon>Duplodnaviria</taxon>
        <taxon>Heunggongvirae</taxon>
        <taxon>Uroviricota</taxon>
        <taxon>Caudoviricetes</taxon>
        <taxon>Aurunvirus</taxon>
        <taxon>Aurunvirus STIM5</taxon>
    </lineage>
</organism>
<reference evidence="1 2" key="1">
    <citation type="journal article" date="2012" name="Proc. Natl. Acad. Sci. U.S.A.">
        <title>A novel lineage of myoviruses infecting cyanobacteria is widespread in the oceans.</title>
        <authorList>
            <person name="Sabehi G."/>
            <person name="Shaulov L."/>
            <person name="Silver D.H."/>
            <person name="Yanai I."/>
            <person name="Harel A."/>
            <person name="Lindell D."/>
        </authorList>
    </citation>
    <scope>NUCLEOTIDE SEQUENCE [LARGE SCALE GENOMIC DNA]</scope>
</reference>
<keyword evidence="2" id="KW-1185">Reference proteome</keyword>
<evidence type="ECO:0000313" key="2">
    <source>
        <dbReference type="Proteomes" id="UP000007178"/>
    </source>
</evidence>
<dbReference type="InterPro" id="IPR029044">
    <property type="entry name" value="Nucleotide-diphossugar_trans"/>
</dbReference>
<dbReference type="Gene3D" id="3.90.550.40">
    <property type="match status" value="1"/>
</dbReference>
<sequence>MTLTYQPYLGKTVIFCLPGSHYSGRFLVSFTQLLNDCRKVGINYAISQDYSSMVNFARCKVAGADVLRGTYQKPFGGKLAYDYMMWIDSDIVFTSKDFFKLIDMKKDIASGWYAQPGGTTPVVEKMEEDYFRKTGTFQFIHKDEMVKRNKVFEANYIGFGWTLIKKGVFETLPYPWFAPKRMSIGPYEDMCSEDVAFCIDARDEGYNIWVDPTIKVGHEKIQVL</sequence>